<evidence type="ECO:0000256" key="1">
    <source>
        <dbReference type="SAM" id="SignalP"/>
    </source>
</evidence>
<feature type="signal peptide" evidence="1">
    <location>
        <begin position="1"/>
        <end position="22"/>
    </location>
</feature>
<sequence length="83" mass="9129">MIKLSYSAVLALSALLAVPAMAIEPIPGSITYEGQPATRLKKAPVGSQFNHDFYSDGTRYSETYVVQSDRSLKLVDRVRQSSH</sequence>
<proteinExistence type="predicted"/>
<protein>
    <recommendedName>
        <fullName evidence="4">YpeB-like protein with protease inhibitory function</fullName>
    </recommendedName>
</protein>
<feature type="chain" id="PRO_5021746405" description="YpeB-like protein with protease inhibitory function" evidence="1">
    <location>
        <begin position="23"/>
        <end position="83"/>
    </location>
</feature>
<keyword evidence="3" id="KW-1185">Reference proteome</keyword>
<reference evidence="2 3" key="1">
    <citation type="submission" date="2019-06" db="EMBL/GenBank/DDBJ databases">
        <title>Sorghum-associated microbial communities from plants grown in Nebraska, USA.</title>
        <authorList>
            <person name="Schachtman D."/>
        </authorList>
    </citation>
    <scope>NUCLEOTIDE SEQUENCE [LARGE SCALE GENOMIC DNA]</scope>
    <source>
        <strain evidence="2 3">1225</strain>
    </source>
</reference>
<evidence type="ECO:0008006" key="4">
    <source>
        <dbReference type="Google" id="ProtNLM"/>
    </source>
</evidence>
<evidence type="ECO:0000313" key="2">
    <source>
        <dbReference type="EMBL" id="TWF43851.1"/>
    </source>
</evidence>
<dbReference type="EMBL" id="VIWP01000018">
    <property type="protein sequence ID" value="TWF43851.1"/>
    <property type="molecule type" value="Genomic_DNA"/>
</dbReference>
<dbReference type="OrthoDB" id="8279531at2"/>
<gene>
    <name evidence="2" type="ORF">FHW37_1183</name>
</gene>
<dbReference type="RefSeq" id="WP_145643541.1">
    <property type="nucleotide sequence ID" value="NZ_VIWP01000018.1"/>
</dbReference>
<organism evidence="2 3">
    <name type="scientific">Neorhizobium alkalisoli</name>
    <dbReference type="NCBI Taxonomy" id="528178"/>
    <lineage>
        <taxon>Bacteria</taxon>
        <taxon>Pseudomonadati</taxon>
        <taxon>Pseudomonadota</taxon>
        <taxon>Alphaproteobacteria</taxon>
        <taxon>Hyphomicrobiales</taxon>
        <taxon>Rhizobiaceae</taxon>
        <taxon>Rhizobium/Agrobacterium group</taxon>
        <taxon>Neorhizobium</taxon>
    </lineage>
</organism>
<evidence type="ECO:0000313" key="3">
    <source>
        <dbReference type="Proteomes" id="UP000320653"/>
    </source>
</evidence>
<dbReference type="Proteomes" id="UP000320653">
    <property type="component" value="Unassembled WGS sequence"/>
</dbReference>
<accession>A0A561Q0E8</accession>
<comment type="caution">
    <text evidence="2">The sequence shown here is derived from an EMBL/GenBank/DDBJ whole genome shotgun (WGS) entry which is preliminary data.</text>
</comment>
<dbReference type="AlphaFoldDB" id="A0A561Q0E8"/>
<name>A0A561Q0E8_9HYPH</name>
<keyword evidence="1" id="KW-0732">Signal</keyword>